<evidence type="ECO:0000256" key="2">
    <source>
        <dbReference type="ARBA" id="ARBA00022734"/>
    </source>
</evidence>
<keyword evidence="4" id="KW-1185">Reference proteome</keyword>
<evidence type="ECO:0000313" key="5">
    <source>
        <dbReference type="RefSeq" id="XP_056694802.1"/>
    </source>
</evidence>
<reference evidence="4" key="1">
    <citation type="journal article" date="2021" name="Nat. Commun.">
        <title>Genomic analyses provide insights into spinach domestication and the genetic basis of agronomic traits.</title>
        <authorList>
            <person name="Cai X."/>
            <person name="Sun X."/>
            <person name="Xu C."/>
            <person name="Sun H."/>
            <person name="Wang X."/>
            <person name="Ge C."/>
            <person name="Zhang Z."/>
            <person name="Wang Q."/>
            <person name="Fei Z."/>
            <person name="Jiao C."/>
            <person name="Wang Q."/>
        </authorList>
    </citation>
    <scope>NUCLEOTIDE SEQUENCE [LARGE SCALE GENOMIC DNA]</scope>
    <source>
        <strain evidence="4">cv. Varoflay</strain>
    </source>
</reference>
<comment type="similarity">
    <text evidence="1">Belongs to the jacalin lectin family.</text>
</comment>
<evidence type="ECO:0000256" key="1">
    <source>
        <dbReference type="ARBA" id="ARBA00006568"/>
    </source>
</evidence>
<protein>
    <submittedName>
        <fullName evidence="5">Jacalin-related lectin 24-like</fullName>
    </submittedName>
</protein>
<dbReference type="PROSITE" id="PS51752">
    <property type="entry name" value="JACALIN_LECTIN"/>
    <property type="match status" value="1"/>
</dbReference>
<dbReference type="PANTHER" id="PTHR47293">
    <property type="entry name" value="JACALIN-RELATED LECTIN 3"/>
    <property type="match status" value="1"/>
</dbReference>
<evidence type="ECO:0000259" key="3">
    <source>
        <dbReference type="PROSITE" id="PS51752"/>
    </source>
</evidence>
<keyword evidence="2" id="KW-0430">Lectin</keyword>
<organism evidence="4 5">
    <name type="scientific">Spinacia oleracea</name>
    <name type="common">Spinach</name>
    <dbReference type="NCBI Taxonomy" id="3562"/>
    <lineage>
        <taxon>Eukaryota</taxon>
        <taxon>Viridiplantae</taxon>
        <taxon>Streptophyta</taxon>
        <taxon>Embryophyta</taxon>
        <taxon>Tracheophyta</taxon>
        <taxon>Spermatophyta</taxon>
        <taxon>Magnoliopsida</taxon>
        <taxon>eudicotyledons</taxon>
        <taxon>Gunneridae</taxon>
        <taxon>Pentapetalae</taxon>
        <taxon>Caryophyllales</taxon>
        <taxon>Chenopodiaceae</taxon>
        <taxon>Chenopodioideae</taxon>
        <taxon>Anserineae</taxon>
        <taxon>Spinacia</taxon>
    </lineage>
</organism>
<name>A0ABM3RGS0_SPIOL</name>
<proteinExistence type="inferred from homology"/>
<dbReference type="GeneID" id="130469485"/>
<dbReference type="RefSeq" id="XP_056694802.1">
    <property type="nucleotide sequence ID" value="XM_056838824.1"/>
</dbReference>
<sequence length="157" mass="17785">MSEADPAFIKVVPCGNISNWSKLDEKEVWYEKGHSKISQIFITFEETITSLQFQYVDDEGKMVLSKVHGFNGNGVTSNNFALVTLNHEREFITGLSGGEDDYGYVNSITIHTNENKYGPFGWSCRSSDYQRICVKIARVKFFVENHLKGPNFIAVSE</sequence>
<dbReference type="Gene3D" id="2.100.10.30">
    <property type="entry name" value="Jacalin-like lectin domain"/>
    <property type="match status" value="1"/>
</dbReference>
<dbReference type="SMART" id="SM00915">
    <property type="entry name" value="Jacalin"/>
    <property type="match status" value="1"/>
</dbReference>
<reference evidence="5" key="2">
    <citation type="submission" date="2025-08" db="UniProtKB">
        <authorList>
            <consortium name="RefSeq"/>
        </authorList>
    </citation>
    <scope>IDENTIFICATION</scope>
    <source>
        <tissue evidence="5">Leaf</tissue>
    </source>
</reference>
<accession>A0ABM3RGS0</accession>
<gene>
    <name evidence="5" type="primary">LOC130469485</name>
</gene>
<dbReference type="InterPro" id="IPR036404">
    <property type="entry name" value="Jacalin-like_lectin_dom_sf"/>
</dbReference>
<dbReference type="PANTHER" id="PTHR47293:SF70">
    <property type="entry name" value="JACALIN-RELATED LECTIN 24-RELATED"/>
    <property type="match status" value="1"/>
</dbReference>
<dbReference type="Proteomes" id="UP000813463">
    <property type="component" value="Chromosome 3"/>
</dbReference>
<evidence type="ECO:0000313" key="4">
    <source>
        <dbReference type="Proteomes" id="UP000813463"/>
    </source>
</evidence>
<dbReference type="InterPro" id="IPR001229">
    <property type="entry name" value="Jacalin-like_lectin_dom"/>
</dbReference>
<dbReference type="SUPFAM" id="SSF51101">
    <property type="entry name" value="Mannose-binding lectins"/>
    <property type="match status" value="1"/>
</dbReference>
<dbReference type="Pfam" id="PF01419">
    <property type="entry name" value="Jacalin"/>
    <property type="match status" value="1"/>
</dbReference>
<feature type="domain" description="Jacalin-type lectin" evidence="3">
    <location>
        <begin position="14"/>
        <end position="157"/>
    </location>
</feature>